<dbReference type="GO" id="GO:0006310">
    <property type="term" value="P:DNA recombination"/>
    <property type="evidence" value="ECO:0007669"/>
    <property type="project" value="UniProtKB-KW"/>
</dbReference>
<feature type="domain" description="Tyr recombinase" evidence="3">
    <location>
        <begin position="128"/>
        <end position="335"/>
    </location>
</feature>
<dbReference type="PANTHER" id="PTHR35617">
    <property type="entry name" value="PHAGE_INTEGRASE DOMAIN-CONTAINING PROTEIN"/>
    <property type="match status" value="1"/>
</dbReference>
<feature type="region of interest" description="Disordered" evidence="2">
    <location>
        <begin position="76"/>
        <end position="117"/>
    </location>
</feature>
<dbReference type="EMBL" id="CACVKT020002382">
    <property type="protein sequence ID" value="CAC5377650.1"/>
    <property type="molecule type" value="Genomic_DNA"/>
</dbReference>
<dbReference type="SUPFAM" id="SSF56349">
    <property type="entry name" value="DNA breaking-rejoining enzymes"/>
    <property type="match status" value="1"/>
</dbReference>
<evidence type="ECO:0000256" key="2">
    <source>
        <dbReference type="SAM" id="MobiDB-lite"/>
    </source>
</evidence>
<dbReference type="InterPro" id="IPR011010">
    <property type="entry name" value="DNA_brk_join_enz"/>
</dbReference>
<dbReference type="InterPro" id="IPR002104">
    <property type="entry name" value="Integrase_catalytic"/>
</dbReference>
<organism evidence="4 5">
    <name type="scientific">Mytilus coruscus</name>
    <name type="common">Sea mussel</name>
    <dbReference type="NCBI Taxonomy" id="42192"/>
    <lineage>
        <taxon>Eukaryota</taxon>
        <taxon>Metazoa</taxon>
        <taxon>Spiralia</taxon>
        <taxon>Lophotrochozoa</taxon>
        <taxon>Mollusca</taxon>
        <taxon>Bivalvia</taxon>
        <taxon>Autobranchia</taxon>
        <taxon>Pteriomorphia</taxon>
        <taxon>Mytilida</taxon>
        <taxon>Mytiloidea</taxon>
        <taxon>Mytilidae</taxon>
        <taxon>Mytilinae</taxon>
        <taxon>Mytilus</taxon>
    </lineage>
</organism>
<dbReference type="Pfam" id="PF00589">
    <property type="entry name" value="Phage_integrase"/>
    <property type="match status" value="1"/>
</dbReference>
<dbReference type="PANTHER" id="PTHR35617:SF3">
    <property type="entry name" value="CORE-BINDING (CB) DOMAIN-CONTAINING PROTEIN"/>
    <property type="match status" value="1"/>
</dbReference>
<dbReference type="InterPro" id="IPR013762">
    <property type="entry name" value="Integrase-like_cat_sf"/>
</dbReference>
<evidence type="ECO:0000313" key="5">
    <source>
        <dbReference type="Proteomes" id="UP000507470"/>
    </source>
</evidence>
<dbReference type="GO" id="GO:0003677">
    <property type="term" value="F:DNA binding"/>
    <property type="evidence" value="ECO:0007669"/>
    <property type="project" value="InterPro"/>
</dbReference>
<gene>
    <name evidence="4" type="ORF">MCOR_13943</name>
</gene>
<dbReference type="Proteomes" id="UP000507470">
    <property type="component" value="Unassembled WGS sequence"/>
</dbReference>
<evidence type="ECO:0000256" key="1">
    <source>
        <dbReference type="ARBA" id="ARBA00023172"/>
    </source>
</evidence>
<dbReference type="OrthoDB" id="10064229at2759"/>
<protein>
    <recommendedName>
        <fullName evidence="3">Tyr recombinase domain-containing protein</fullName>
    </recommendedName>
</protein>
<sequence>MIMMNMKQIRKKTENENVLESMKDFISSDEKTVTDMLFGDDIKEKIKELDAEHSVCKKVGKDHNYMYDKSKNAYQSSYRGRSHNGHGGRGFPHKFGKRKRHIEGGKPIKRRKQYDDDDGFLDRSKTFNKKKNKDKKTWDVEVVLKYLKTLTPVYMLSLRVLSYKLVTLLLLLTGQRLQTIHSLDLDDITVTDSYIYIDLRSLLKCSKPGRHLQPIELPAFIEDNRLCIVTVLKEYLVRTSCFRKTQKLILSCIKPYSHVSKDTLGRWVKIVLQMAGVDITIYKPHSTRSASTSAALRCATSVDAILKAAGWSNESTFRKFYNKPVSKKNYDDNYSVKVLRSHILSNSNESHV</sequence>
<dbReference type="PROSITE" id="PS51898">
    <property type="entry name" value="TYR_RECOMBINASE"/>
    <property type="match status" value="1"/>
</dbReference>
<evidence type="ECO:0000313" key="4">
    <source>
        <dbReference type="EMBL" id="CAC5377650.1"/>
    </source>
</evidence>
<keyword evidence="1" id="KW-0233">DNA recombination</keyword>
<dbReference type="Gene3D" id="1.10.443.10">
    <property type="entry name" value="Intergrase catalytic core"/>
    <property type="match status" value="1"/>
</dbReference>
<accession>A0A6J8B2P1</accession>
<evidence type="ECO:0000259" key="3">
    <source>
        <dbReference type="PROSITE" id="PS51898"/>
    </source>
</evidence>
<proteinExistence type="predicted"/>
<reference evidence="4 5" key="1">
    <citation type="submission" date="2020-06" db="EMBL/GenBank/DDBJ databases">
        <authorList>
            <person name="Li R."/>
            <person name="Bekaert M."/>
        </authorList>
    </citation>
    <scope>NUCLEOTIDE SEQUENCE [LARGE SCALE GENOMIC DNA]</scope>
    <source>
        <strain evidence="5">wild</strain>
    </source>
</reference>
<dbReference type="AlphaFoldDB" id="A0A6J8B2P1"/>
<dbReference type="GO" id="GO:0015074">
    <property type="term" value="P:DNA integration"/>
    <property type="evidence" value="ECO:0007669"/>
    <property type="project" value="InterPro"/>
</dbReference>
<name>A0A6J8B2P1_MYTCO</name>
<keyword evidence="5" id="KW-1185">Reference proteome</keyword>
<feature type="compositionally biased region" description="Basic residues" evidence="2">
    <location>
        <begin position="80"/>
        <end position="112"/>
    </location>
</feature>